<accession>A0AAV9FQN8</accession>
<feature type="chain" id="PRO_5043687225" evidence="1">
    <location>
        <begin position="23"/>
        <end position="53"/>
    </location>
</feature>
<keyword evidence="3" id="KW-1185">Reference proteome</keyword>
<name>A0AAV9FQN8_ACOCL</name>
<comment type="caution">
    <text evidence="2">The sequence shown here is derived from an EMBL/GenBank/DDBJ whole genome shotgun (WGS) entry which is preliminary data.</text>
</comment>
<gene>
    <name evidence="2" type="ORF">QJS10_CPA01g00142</name>
</gene>
<evidence type="ECO:0000256" key="1">
    <source>
        <dbReference type="SAM" id="SignalP"/>
    </source>
</evidence>
<keyword evidence="1" id="KW-0732">Signal</keyword>
<dbReference type="EMBL" id="JAUJYO010000001">
    <property type="protein sequence ID" value="KAK1327287.1"/>
    <property type="molecule type" value="Genomic_DNA"/>
</dbReference>
<evidence type="ECO:0000313" key="3">
    <source>
        <dbReference type="Proteomes" id="UP001180020"/>
    </source>
</evidence>
<reference evidence="2" key="1">
    <citation type="journal article" date="2023" name="Nat. Commun.">
        <title>Diploid and tetraploid genomes of Acorus and the evolution of monocots.</title>
        <authorList>
            <person name="Ma L."/>
            <person name="Liu K.W."/>
            <person name="Li Z."/>
            <person name="Hsiao Y.Y."/>
            <person name="Qi Y."/>
            <person name="Fu T."/>
            <person name="Tang G.D."/>
            <person name="Zhang D."/>
            <person name="Sun W.H."/>
            <person name="Liu D.K."/>
            <person name="Li Y."/>
            <person name="Chen G.Z."/>
            <person name="Liu X.D."/>
            <person name="Liao X.Y."/>
            <person name="Jiang Y.T."/>
            <person name="Yu X."/>
            <person name="Hao Y."/>
            <person name="Huang J."/>
            <person name="Zhao X.W."/>
            <person name="Ke S."/>
            <person name="Chen Y.Y."/>
            <person name="Wu W.L."/>
            <person name="Hsu J.L."/>
            <person name="Lin Y.F."/>
            <person name="Huang M.D."/>
            <person name="Li C.Y."/>
            <person name="Huang L."/>
            <person name="Wang Z.W."/>
            <person name="Zhao X."/>
            <person name="Zhong W.Y."/>
            <person name="Peng D.H."/>
            <person name="Ahmad S."/>
            <person name="Lan S."/>
            <person name="Zhang J.S."/>
            <person name="Tsai W.C."/>
            <person name="Van de Peer Y."/>
            <person name="Liu Z.J."/>
        </authorList>
    </citation>
    <scope>NUCLEOTIDE SEQUENCE</scope>
    <source>
        <strain evidence="2">CP</strain>
    </source>
</reference>
<dbReference type="AlphaFoldDB" id="A0AAV9FQN8"/>
<proteinExistence type="predicted"/>
<evidence type="ECO:0000313" key="2">
    <source>
        <dbReference type="EMBL" id="KAK1327287.1"/>
    </source>
</evidence>
<dbReference type="Proteomes" id="UP001180020">
    <property type="component" value="Unassembled WGS sequence"/>
</dbReference>
<protein>
    <submittedName>
        <fullName evidence="2">Uncharacterized protein</fullName>
    </submittedName>
</protein>
<organism evidence="2 3">
    <name type="scientific">Acorus calamus</name>
    <name type="common">Sweet flag</name>
    <dbReference type="NCBI Taxonomy" id="4465"/>
    <lineage>
        <taxon>Eukaryota</taxon>
        <taxon>Viridiplantae</taxon>
        <taxon>Streptophyta</taxon>
        <taxon>Embryophyta</taxon>
        <taxon>Tracheophyta</taxon>
        <taxon>Spermatophyta</taxon>
        <taxon>Magnoliopsida</taxon>
        <taxon>Liliopsida</taxon>
        <taxon>Acoraceae</taxon>
        <taxon>Acorus</taxon>
    </lineage>
</organism>
<feature type="signal peptide" evidence="1">
    <location>
        <begin position="1"/>
        <end position="22"/>
    </location>
</feature>
<sequence>MTMPRMILLLPILITIIDRTVSDPQTNLLNIGCSQYNASNPADFHLQTQPDLL</sequence>
<reference evidence="2" key="2">
    <citation type="submission" date="2023-06" db="EMBL/GenBank/DDBJ databases">
        <authorList>
            <person name="Ma L."/>
            <person name="Liu K.-W."/>
            <person name="Li Z."/>
            <person name="Hsiao Y.-Y."/>
            <person name="Qi Y."/>
            <person name="Fu T."/>
            <person name="Tang G."/>
            <person name="Zhang D."/>
            <person name="Sun W.-H."/>
            <person name="Liu D.-K."/>
            <person name="Li Y."/>
            <person name="Chen G.-Z."/>
            <person name="Liu X.-D."/>
            <person name="Liao X.-Y."/>
            <person name="Jiang Y.-T."/>
            <person name="Yu X."/>
            <person name="Hao Y."/>
            <person name="Huang J."/>
            <person name="Zhao X.-W."/>
            <person name="Ke S."/>
            <person name="Chen Y.-Y."/>
            <person name="Wu W.-L."/>
            <person name="Hsu J.-L."/>
            <person name="Lin Y.-F."/>
            <person name="Huang M.-D."/>
            <person name="Li C.-Y."/>
            <person name="Huang L."/>
            <person name="Wang Z.-W."/>
            <person name="Zhao X."/>
            <person name="Zhong W.-Y."/>
            <person name="Peng D.-H."/>
            <person name="Ahmad S."/>
            <person name="Lan S."/>
            <person name="Zhang J.-S."/>
            <person name="Tsai W.-C."/>
            <person name="Van De Peer Y."/>
            <person name="Liu Z.-J."/>
        </authorList>
    </citation>
    <scope>NUCLEOTIDE SEQUENCE</scope>
    <source>
        <strain evidence="2">CP</strain>
        <tissue evidence="2">Leaves</tissue>
    </source>
</reference>